<evidence type="ECO:0000313" key="7">
    <source>
        <dbReference type="EMBL" id="MDP5181605.1"/>
    </source>
</evidence>
<evidence type="ECO:0000256" key="2">
    <source>
        <dbReference type="ARBA" id="ARBA00022692"/>
    </source>
</evidence>
<feature type="transmembrane region" description="Helical" evidence="5">
    <location>
        <begin position="81"/>
        <end position="100"/>
    </location>
</feature>
<feature type="transmembrane region" description="Helical" evidence="5">
    <location>
        <begin position="300"/>
        <end position="323"/>
    </location>
</feature>
<dbReference type="InterPro" id="IPR011701">
    <property type="entry name" value="MFS"/>
</dbReference>
<feature type="transmembrane region" description="Helical" evidence="5">
    <location>
        <begin position="138"/>
        <end position="159"/>
    </location>
</feature>
<dbReference type="RefSeq" id="WP_305998323.1">
    <property type="nucleotide sequence ID" value="NZ_JASNFN010000002.1"/>
</dbReference>
<feature type="transmembrane region" description="Helical" evidence="5">
    <location>
        <begin position="277"/>
        <end position="294"/>
    </location>
</feature>
<comment type="subcellular location">
    <subcellularLocation>
        <location evidence="1">Cell membrane</location>
        <topology evidence="1">Multi-pass membrane protein</topology>
    </subcellularLocation>
</comment>
<sequence length="403" mass="40215">MHPPAAVDSSRGWLVVAAAFAGMFVSFGIAYSFGAFLEPMADEFGSGRGTTSAFFALTSLTYFGLGALSGVAVDRYGPRRVLLFGAVALGAGLTATSLAGELWIGLVTYGLGVGIGVACAYVPMVAVVSGWFERRRTLAVGVSVTGIGLGTLAVAPLAASLIGELGWRTTHLVLGLGGAVVLAACALVVQPPPVPSGPAALTLREAVRNRDYRRLYLASGLMAVALFVPFVHLPGYAVQQGVDPVAAAALVGVIGLASTAGRLLLGVVAARTGTLRAFQGCFLTMGLSFALWGLGGGYGVLVVFAVVLGVGYGGFVAIGPAVVAERFGTTRLGGLLGVLYTSAGLGSAVGAPLAGAAVDASGSYLPAIAGCLALGLAAYVAVLSVGRGSPVRGTGAEVRPAAR</sequence>
<feature type="transmembrane region" description="Helical" evidence="5">
    <location>
        <begin position="53"/>
        <end position="74"/>
    </location>
</feature>
<feature type="transmembrane region" description="Helical" evidence="5">
    <location>
        <begin position="106"/>
        <end position="131"/>
    </location>
</feature>
<feature type="domain" description="Major facilitator superfamily (MFS) profile" evidence="6">
    <location>
        <begin position="14"/>
        <end position="387"/>
    </location>
</feature>
<evidence type="ECO:0000256" key="4">
    <source>
        <dbReference type="ARBA" id="ARBA00023136"/>
    </source>
</evidence>
<dbReference type="PANTHER" id="PTHR11360:SF284">
    <property type="entry name" value="EG:103B4.3 PROTEIN-RELATED"/>
    <property type="match status" value="1"/>
</dbReference>
<dbReference type="PANTHER" id="PTHR11360">
    <property type="entry name" value="MONOCARBOXYLATE TRANSPORTER"/>
    <property type="match status" value="1"/>
</dbReference>
<evidence type="ECO:0000256" key="5">
    <source>
        <dbReference type="SAM" id="Phobius"/>
    </source>
</evidence>
<keyword evidence="2 5" id="KW-0812">Transmembrane</keyword>
<dbReference type="InterPro" id="IPR036259">
    <property type="entry name" value="MFS_trans_sf"/>
</dbReference>
<keyword evidence="3 5" id="KW-1133">Transmembrane helix</keyword>
<keyword evidence="4 5" id="KW-0472">Membrane</keyword>
<dbReference type="InterPro" id="IPR020846">
    <property type="entry name" value="MFS_dom"/>
</dbReference>
<gene>
    <name evidence="7" type="ORF">QOZ88_03060</name>
</gene>
<protein>
    <submittedName>
        <fullName evidence="7">MFS transporter</fullName>
    </submittedName>
</protein>
<dbReference type="SUPFAM" id="SSF103473">
    <property type="entry name" value="MFS general substrate transporter"/>
    <property type="match status" value="1"/>
</dbReference>
<name>A0ABT9I7Q8_9ACTN</name>
<comment type="caution">
    <text evidence="7">The sequence shown here is derived from an EMBL/GenBank/DDBJ whole genome shotgun (WGS) entry which is preliminary data.</text>
</comment>
<keyword evidence="8" id="KW-1185">Reference proteome</keyword>
<dbReference type="Proteomes" id="UP001233673">
    <property type="component" value="Unassembled WGS sequence"/>
</dbReference>
<dbReference type="PROSITE" id="PS50850">
    <property type="entry name" value="MFS"/>
    <property type="match status" value="1"/>
</dbReference>
<proteinExistence type="predicted"/>
<feature type="transmembrane region" description="Helical" evidence="5">
    <location>
        <begin position="245"/>
        <end position="265"/>
    </location>
</feature>
<feature type="transmembrane region" description="Helical" evidence="5">
    <location>
        <begin position="364"/>
        <end position="385"/>
    </location>
</feature>
<evidence type="ECO:0000256" key="3">
    <source>
        <dbReference type="ARBA" id="ARBA00022989"/>
    </source>
</evidence>
<dbReference type="Pfam" id="PF07690">
    <property type="entry name" value="MFS_1"/>
    <property type="match status" value="1"/>
</dbReference>
<feature type="transmembrane region" description="Helical" evidence="5">
    <location>
        <begin position="335"/>
        <end position="358"/>
    </location>
</feature>
<reference evidence="8" key="1">
    <citation type="submission" date="2023-05" db="EMBL/GenBank/DDBJ databases">
        <title>Draft genome of Pseudofrankia sp. BMG5.37.</title>
        <authorList>
            <person name="Gtari M."/>
            <person name="Ghodhbane F."/>
            <person name="Sbissi I."/>
        </authorList>
    </citation>
    <scope>NUCLEOTIDE SEQUENCE [LARGE SCALE GENOMIC DNA]</scope>
    <source>
        <strain evidence="8">BMG 814</strain>
    </source>
</reference>
<accession>A0ABT9I7Q8</accession>
<evidence type="ECO:0000259" key="6">
    <source>
        <dbReference type="PROSITE" id="PS50850"/>
    </source>
</evidence>
<feature type="transmembrane region" description="Helical" evidence="5">
    <location>
        <begin position="171"/>
        <end position="194"/>
    </location>
</feature>
<organism evidence="7 8">
    <name type="scientific">Blastococcus carthaginiensis</name>
    <dbReference type="NCBI Taxonomy" id="3050034"/>
    <lineage>
        <taxon>Bacteria</taxon>
        <taxon>Bacillati</taxon>
        <taxon>Actinomycetota</taxon>
        <taxon>Actinomycetes</taxon>
        <taxon>Geodermatophilales</taxon>
        <taxon>Geodermatophilaceae</taxon>
        <taxon>Blastococcus</taxon>
    </lineage>
</organism>
<dbReference type="Gene3D" id="1.20.1250.20">
    <property type="entry name" value="MFS general substrate transporter like domains"/>
    <property type="match status" value="2"/>
</dbReference>
<evidence type="ECO:0000256" key="1">
    <source>
        <dbReference type="ARBA" id="ARBA00004651"/>
    </source>
</evidence>
<feature type="transmembrane region" description="Helical" evidence="5">
    <location>
        <begin position="215"/>
        <end position="233"/>
    </location>
</feature>
<dbReference type="EMBL" id="JASNFN010000002">
    <property type="protein sequence ID" value="MDP5181605.1"/>
    <property type="molecule type" value="Genomic_DNA"/>
</dbReference>
<feature type="transmembrane region" description="Helical" evidence="5">
    <location>
        <begin position="12"/>
        <end position="33"/>
    </location>
</feature>
<evidence type="ECO:0000313" key="8">
    <source>
        <dbReference type="Proteomes" id="UP001233673"/>
    </source>
</evidence>
<dbReference type="InterPro" id="IPR050327">
    <property type="entry name" value="Proton-linked_MCT"/>
</dbReference>